<dbReference type="Proteomes" id="UP000006386">
    <property type="component" value="Chromosome"/>
</dbReference>
<evidence type="ECO:0008006" key="4">
    <source>
        <dbReference type="Google" id="ProtNLM"/>
    </source>
</evidence>
<dbReference type="NCBIfam" id="TIGR01725">
    <property type="entry name" value="phge_HK97_gp10"/>
    <property type="match status" value="1"/>
</dbReference>
<reference evidence="1 3" key="1">
    <citation type="journal article" date="2008" name="J. Bacteriol.">
        <title>Genome sequence of Staphylococcus aureus strain Newman and comparative analysis of staphylococcal genomes: polymorphism and evolution of two major pathogenicity islands.</title>
        <authorList>
            <person name="Baba T."/>
            <person name="Bae T."/>
            <person name="Schneewind O."/>
            <person name="Takeuchi F."/>
            <person name="Hiramatsu K."/>
        </authorList>
    </citation>
    <scope>NUCLEOTIDE SEQUENCE [LARGE SCALE GENOMIC DNA]</scope>
    <source>
        <strain evidence="1 3">Newman</strain>
    </source>
</reference>
<dbReference type="KEGG" id="sae:NWMN_1785"/>
<evidence type="ECO:0000313" key="1">
    <source>
        <dbReference type="EMBL" id="BAF67295.1"/>
    </source>
</evidence>
<dbReference type="EMBL" id="AP009351">
    <property type="protein sequence ID" value="BAF68057.1"/>
    <property type="molecule type" value="Genomic_DNA"/>
</dbReference>
<dbReference type="Pfam" id="PF04883">
    <property type="entry name" value="HK97-gp10_like"/>
    <property type="match status" value="1"/>
</dbReference>
<gene>
    <name evidence="1" type="ordered locus">NWMN_1023</name>
    <name evidence="2" type="ordered locus">NWMN_1785</name>
</gene>
<name>A0A0H3K7I6_STAAE</name>
<dbReference type="HOGENOM" id="CLU_127674_4_0_9"/>
<proteinExistence type="predicted"/>
<organism evidence="1 3">
    <name type="scientific">Staphylococcus aureus (strain Newman)</name>
    <dbReference type="NCBI Taxonomy" id="426430"/>
    <lineage>
        <taxon>Bacteria</taxon>
        <taxon>Bacillati</taxon>
        <taxon>Bacillota</taxon>
        <taxon>Bacilli</taxon>
        <taxon>Bacillales</taxon>
        <taxon>Staphylococcaceae</taxon>
        <taxon>Staphylococcus</taxon>
    </lineage>
</organism>
<dbReference type="InterPro" id="IPR010064">
    <property type="entry name" value="HK97-gp10_tail"/>
</dbReference>
<evidence type="ECO:0000313" key="2">
    <source>
        <dbReference type="EMBL" id="BAF68057.1"/>
    </source>
</evidence>
<dbReference type="KEGG" id="sae:NWMN_1023"/>
<accession>A0A0H3K7I6</accession>
<evidence type="ECO:0000313" key="3">
    <source>
        <dbReference type="Proteomes" id="UP000006386"/>
    </source>
</evidence>
<protein>
    <recommendedName>
        <fullName evidence="4">HK97 gp10 family phage protein</fullName>
    </recommendedName>
</protein>
<dbReference type="EMBL" id="AP009351">
    <property type="protein sequence ID" value="BAF67295.1"/>
    <property type="molecule type" value="Genomic_DNA"/>
</dbReference>
<sequence>MMNIDGLDALLNQFHDMKTNIDDDVDDILQENAKEYVVRAKLKAREVMNKGYWTGNLSRNIRYKKTGDLQYTITSHAAYSGFLEFGTRYMEAEPFMWPVYEVIRKSTVEELKALFE</sequence>
<dbReference type="AlphaFoldDB" id="A0A0H3K7I6"/>